<feature type="transmembrane region" description="Helical" evidence="2">
    <location>
        <begin position="28"/>
        <end position="60"/>
    </location>
</feature>
<evidence type="ECO:0000313" key="3">
    <source>
        <dbReference type="EMBL" id="MBV0925615.1"/>
    </source>
</evidence>
<feature type="region of interest" description="Disordered" evidence="1">
    <location>
        <begin position="70"/>
        <end position="91"/>
    </location>
</feature>
<keyword evidence="4" id="KW-1185">Reference proteome</keyword>
<keyword evidence="2" id="KW-0472">Membrane</keyword>
<dbReference type="Proteomes" id="UP000766550">
    <property type="component" value="Unassembled WGS sequence"/>
</dbReference>
<keyword evidence="2" id="KW-1133">Transmembrane helix</keyword>
<evidence type="ECO:0000313" key="4">
    <source>
        <dbReference type="Proteomes" id="UP000766550"/>
    </source>
</evidence>
<comment type="caution">
    <text evidence="3">The sequence shown here is derived from an EMBL/GenBank/DDBJ whole genome shotgun (WGS) entry which is preliminary data.</text>
</comment>
<evidence type="ECO:0000256" key="2">
    <source>
        <dbReference type="SAM" id="Phobius"/>
    </source>
</evidence>
<reference evidence="3 4" key="1">
    <citation type="submission" date="2021-06" db="EMBL/GenBank/DDBJ databases">
        <title>New haloarchaea isolates fom saline soil.</title>
        <authorList>
            <person name="Duran-Viseras A."/>
            <person name="Sanchez-Porro C.S."/>
            <person name="Ventosa A."/>
        </authorList>
    </citation>
    <scope>NUCLEOTIDE SEQUENCE [LARGE SCALE GENOMIC DNA]</scope>
    <source>
        <strain evidence="3 4">JCM 183640</strain>
    </source>
</reference>
<dbReference type="AlphaFoldDB" id="A0A8J8C9M5"/>
<gene>
    <name evidence="3" type="ORF">KTS45_15525</name>
</gene>
<name>A0A8J8C9M5_9EURY</name>
<organism evidence="3 4">
    <name type="scientific">Haloarcula limicola</name>
    <dbReference type="NCBI Taxonomy" id="1429915"/>
    <lineage>
        <taxon>Archaea</taxon>
        <taxon>Methanobacteriati</taxon>
        <taxon>Methanobacteriota</taxon>
        <taxon>Stenosarchaea group</taxon>
        <taxon>Halobacteria</taxon>
        <taxon>Halobacteriales</taxon>
        <taxon>Haloarculaceae</taxon>
        <taxon>Haloarcula</taxon>
    </lineage>
</organism>
<dbReference type="EMBL" id="JAHQXF010000002">
    <property type="protein sequence ID" value="MBV0925615.1"/>
    <property type="molecule type" value="Genomic_DNA"/>
</dbReference>
<feature type="compositionally biased region" description="Basic and acidic residues" evidence="1">
    <location>
        <begin position="77"/>
        <end position="91"/>
    </location>
</feature>
<sequence length="91" mass="9408">MVSPRYARRGDAQYAGIGANDSLTLLGLVGYLTVLAGVVGLLSAPVLVGASLAALVFIVATVRLARRLDSPAPAATADRESRTDGRERLAD</sequence>
<accession>A0A8J8C9M5</accession>
<evidence type="ECO:0000256" key="1">
    <source>
        <dbReference type="SAM" id="MobiDB-lite"/>
    </source>
</evidence>
<proteinExistence type="predicted"/>
<keyword evidence="2" id="KW-0812">Transmembrane</keyword>
<dbReference type="OrthoDB" id="382907at2157"/>
<protein>
    <submittedName>
        <fullName evidence="3">Uncharacterized protein</fullName>
    </submittedName>
</protein>
<dbReference type="RefSeq" id="WP_162318429.1">
    <property type="nucleotide sequence ID" value="NZ_JAHQXF010000002.1"/>
</dbReference>